<evidence type="ECO:0000256" key="1">
    <source>
        <dbReference type="SAM" id="MobiDB-lite"/>
    </source>
</evidence>
<keyword evidence="2" id="KW-1185">Reference proteome</keyword>
<organism evidence="2 3">
    <name type="scientific">Mustela putorius furo</name>
    <name type="common">European domestic ferret</name>
    <name type="synonym">Mustela furo</name>
    <dbReference type="NCBI Taxonomy" id="9669"/>
    <lineage>
        <taxon>Eukaryota</taxon>
        <taxon>Metazoa</taxon>
        <taxon>Chordata</taxon>
        <taxon>Craniata</taxon>
        <taxon>Vertebrata</taxon>
        <taxon>Euteleostomi</taxon>
        <taxon>Mammalia</taxon>
        <taxon>Eutheria</taxon>
        <taxon>Laurasiatheria</taxon>
        <taxon>Carnivora</taxon>
        <taxon>Caniformia</taxon>
        <taxon>Musteloidea</taxon>
        <taxon>Mustelidae</taxon>
        <taxon>Mustelinae</taxon>
        <taxon>Mustela</taxon>
    </lineage>
</organism>
<reference evidence="3" key="1">
    <citation type="submission" date="2025-08" db="UniProtKB">
        <authorList>
            <consortium name="RefSeq"/>
        </authorList>
    </citation>
    <scope>IDENTIFICATION</scope>
    <source>
        <tissue evidence="3">Brain</tissue>
    </source>
</reference>
<dbReference type="AlphaFoldDB" id="A0A8U0NS72"/>
<evidence type="ECO:0000313" key="3">
    <source>
        <dbReference type="RefSeq" id="XP_012910195.1"/>
    </source>
</evidence>
<proteinExistence type="predicted"/>
<sequence length="115" mass="12778">MKERSRFLCSWHAVANSSLKRMMKQFAHAIWPSSCPNISAGWNPTSSGGFPPSFIMSDSKAAAENPHKKTRTSPYPGSKVEGSQVPDKKPSKGRTVENGPSQGKWWSQERKLVPY</sequence>
<name>A0A8U0NS72_MUSPF</name>
<dbReference type="GeneID" id="101677079"/>
<feature type="region of interest" description="Disordered" evidence="1">
    <location>
        <begin position="49"/>
        <end position="115"/>
    </location>
</feature>
<protein>
    <submittedName>
        <fullName evidence="3">Uncharacterized protein LOC101677079 isoform X1</fullName>
    </submittedName>
</protein>
<evidence type="ECO:0000313" key="2">
    <source>
        <dbReference type="Proteomes" id="UP000000715"/>
    </source>
</evidence>
<gene>
    <name evidence="3" type="primary">LOC101677079</name>
</gene>
<dbReference type="RefSeq" id="XP_012910195.1">
    <property type="nucleotide sequence ID" value="XM_013054741.2"/>
</dbReference>
<dbReference type="Proteomes" id="UP000000715">
    <property type="component" value="Unplaced"/>
</dbReference>
<dbReference type="KEGG" id="mpuf:101677079"/>
<accession>A0A8U0NS72</accession>